<dbReference type="RefSeq" id="WP_377570404.1">
    <property type="nucleotide sequence ID" value="NZ_JBHTMP010000016.1"/>
</dbReference>
<feature type="compositionally biased region" description="Low complexity" evidence="1">
    <location>
        <begin position="101"/>
        <end position="152"/>
    </location>
</feature>
<keyword evidence="4" id="KW-1185">Reference proteome</keyword>
<feature type="region of interest" description="Disordered" evidence="1">
    <location>
        <begin position="1"/>
        <end position="36"/>
    </location>
</feature>
<evidence type="ECO:0008006" key="5">
    <source>
        <dbReference type="Google" id="ProtNLM"/>
    </source>
</evidence>
<keyword evidence="2" id="KW-1133">Transmembrane helix</keyword>
<evidence type="ECO:0000313" key="4">
    <source>
        <dbReference type="Proteomes" id="UP001597260"/>
    </source>
</evidence>
<dbReference type="EMBL" id="JBHTMP010000016">
    <property type="protein sequence ID" value="MFD1321965.1"/>
    <property type="molecule type" value="Genomic_DNA"/>
</dbReference>
<keyword evidence="2" id="KW-0812">Transmembrane</keyword>
<keyword evidence="2" id="KW-0472">Membrane</keyword>
<dbReference type="Proteomes" id="UP001597260">
    <property type="component" value="Unassembled WGS sequence"/>
</dbReference>
<evidence type="ECO:0000256" key="2">
    <source>
        <dbReference type="SAM" id="Phobius"/>
    </source>
</evidence>
<sequence length="323" mass="33835">MSDIERGSGEQHPDLDEFVDDWDEAEPESKPSRWSRLTRGRPAMPLMAAGCVGVLVILIGIVIGGQVGSDSETPPSSGSGPSAEAPPIDFVPVGDGEEETSPSPSSDASPTASPTSTTSASPGTDPTSTASPRPNATPTGAPKPTTGPTTPKVTFAAVSGYSCPQNTTRGFRVVGRYTEDGKEGWYSVGSGAWTSDGCGGAYEAMPMSGSKTKDDNFYGEWWFAVGSATRSCAVSTYVPSTSDPRNVSGKPATYQVRDTEGGAIRATFTVDQRVNRGRWVSAGTYAVNGGRIVIRAVNRGEDWNDSGRTLEHIAVAQLRVTCQ</sequence>
<evidence type="ECO:0000256" key="1">
    <source>
        <dbReference type="SAM" id="MobiDB-lite"/>
    </source>
</evidence>
<feature type="compositionally biased region" description="Acidic residues" evidence="1">
    <location>
        <begin position="16"/>
        <end position="26"/>
    </location>
</feature>
<evidence type="ECO:0000313" key="3">
    <source>
        <dbReference type="EMBL" id="MFD1321965.1"/>
    </source>
</evidence>
<organism evidence="3 4">
    <name type="scientific">Micromonospora sonneratiae</name>
    <dbReference type="NCBI Taxonomy" id="1184706"/>
    <lineage>
        <taxon>Bacteria</taxon>
        <taxon>Bacillati</taxon>
        <taxon>Actinomycetota</taxon>
        <taxon>Actinomycetes</taxon>
        <taxon>Micromonosporales</taxon>
        <taxon>Micromonosporaceae</taxon>
        <taxon>Micromonospora</taxon>
    </lineage>
</organism>
<comment type="caution">
    <text evidence="3">The sequence shown here is derived from an EMBL/GenBank/DDBJ whole genome shotgun (WGS) entry which is preliminary data.</text>
</comment>
<feature type="compositionally biased region" description="Basic and acidic residues" evidence="1">
    <location>
        <begin position="1"/>
        <end position="15"/>
    </location>
</feature>
<protein>
    <recommendedName>
        <fullName evidence="5">Adhesin</fullName>
    </recommendedName>
</protein>
<name>A0ABW3YET6_9ACTN</name>
<accession>A0ABW3YET6</accession>
<feature type="region of interest" description="Disordered" evidence="1">
    <location>
        <begin position="68"/>
        <end position="153"/>
    </location>
</feature>
<feature type="transmembrane region" description="Helical" evidence="2">
    <location>
        <begin position="43"/>
        <end position="65"/>
    </location>
</feature>
<feature type="compositionally biased region" description="Low complexity" evidence="1">
    <location>
        <begin position="71"/>
        <end position="87"/>
    </location>
</feature>
<gene>
    <name evidence="3" type="ORF">ACFQ4H_12765</name>
</gene>
<reference evidence="4" key="1">
    <citation type="journal article" date="2019" name="Int. J. Syst. Evol. Microbiol.">
        <title>The Global Catalogue of Microorganisms (GCM) 10K type strain sequencing project: providing services to taxonomists for standard genome sequencing and annotation.</title>
        <authorList>
            <consortium name="The Broad Institute Genomics Platform"/>
            <consortium name="The Broad Institute Genome Sequencing Center for Infectious Disease"/>
            <person name="Wu L."/>
            <person name="Ma J."/>
        </authorList>
    </citation>
    <scope>NUCLEOTIDE SEQUENCE [LARGE SCALE GENOMIC DNA]</scope>
    <source>
        <strain evidence="4">JCM 31037</strain>
    </source>
</reference>
<proteinExistence type="predicted"/>